<keyword evidence="3" id="KW-1185">Reference proteome</keyword>
<keyword evidence="1" id="KW-0812">Transmembrane</keyword>
<keyword evidence="1" id="KW-0472">Membrane</keyword>
<feature type="transmembrane region" description="Helical" evidence="1">
    <location>
        <begin position="6"/>
        <end position="26"/>
    </location>
</feature>
<evidence type="ECO:0000313" key="2">
    <source>
        <dbReference type="EMBL" id="CCF73469.1"/>
    </source>
</evidence>
<dbReference type="VEuPathDB" id="PiroplasmaDB:BMR1_02g01540"/>
<dbReference type="KEGG" id="bmic:BMR1_02g01540"/>
<gene>
    <name evidence="2" type="ORF">BMR1_02g01540</name>
</gene>
<accession>I7J9V7</accession>
<dbReference type="EMBL" id="FO082872">
    <property type="protein sequence ID" value="CCF73469.1"/>
    <property type="molecule type" value="Genomic_DNA"/>
</dbReference>
<dbReference type="GeneID" id="24424095"/>
<reference evidence="2 3" key="2">
    <citation type="journal article" date="2013" name="PLoS ONE">
        <title>Whole genome mapping and re-organization of the nuclear and mitochondrial genomes of Babesia microti isolates.</title>
        <authorList>
            <person name="Cornillot E."/>
            <person name="Dassouli A."/>
            <person name="Garg A."/>
            <person name="Pachikara N."/>
            <person name="Randazzo S."/>
            <person name="Depoix D."/>
            <person name="Carcy B."/>
            <person name="Delbecq S."/>
            <person name="Frutos R."/>
            <person name="Silva J.C."/>
            <person name="Sutton R."/>
            <person name="Krause P.J."/>
            <person name="Mamoun C.B."/>
        </authorList>
    </citation>
    <scope>NUCLEOTIDE SEQUENCE [LARGE SCALE GENOMIC DNA]</scope>
    <source>
        <strain evidence="2 3">RI</strain>
    </source>
</reference>
<sequence length="124" mass="14188">MKINYLFNFLGYSFGFVLPASIGLSVAAHDDKDNAKHFLKVVYIWLVINFFVAPVAKTIDNIFLVNIWPTIFLIYSISIFFLKSEVINNFDLYSHAFIASEIPNTTKELALRIIRTISNYISDA</sequence>
<protein>
    <submittedName>
        <fullName evidence="2">Uncharacterized protein</fullName>
    </submittedName>
</protein>
<evidence type="ECO:0000313" key="3">
    <source>
        <dbReference type="Proteomes" id="UP000002899"/>
    </source>
</evidence>
<reference evidence="2 3" key="1">
    <citation type="journal article" date="2012" name="Nucleic Acids Res.">
        <title>Sequencing of the smallest Apicomplexan genome from the human pathogen Babesia microti.</title>
        <authorList>
            <person name="Cornillot E."/>
            <person name="Hadj-Kaddour K."/>
            <person name="Dassouli A."/>
            <person name="Noel B."/>
            <person name="Ranwez V."/>
            <person name="Vacherie B."/>
            <person name="Augagneur Y."/>
            <person name="Bres V."/>
            <person name="Duclos A."/>
            <person name="Randazzo S."/>
            <person name="Carcy B."/>
            <person name="Debierre-Grockiego F."/>
            <person name="Delbecq S."/>
            <person name="Moubri-Menage K."/>
            <person name="Shams-Eldin H."/>
            <person name="Usmani-Brown S."/>
            <person name="Bringaud F."/>
            <person name="Wincker P."/>
            <person name="Vivares C.P."/>
            <person name="Schwarz R.T."/>
            <person name="Schetters T.P."/>
            <person name="Krause P.J."/>
            <person name="Gorenflot A."/>
            <person name="Berry V."/>
            <person name="Barbe V."/>
            <person name="Ben Mamoun C."/>
        </authorList>
    </citation>
    <scope>NUCLEOTIDE SEQUENCE [LARGE SCALE GENOMIC DNA]</scope>
    <source>
        <strain evidence="2 3">RI</strain>
    </source>
</reference>
<dbReference type="Proteomes" id="UP000002899">
    <property type="component" value="Chromosome II"/>
</dbReference>
<keyword evidence="1" id="KW-1133">Transmembrane helix</keyword>
<feature type="transmembrane region" description="Helical" evidence="1">
    <location>
        <begin position="62"/>
        <end position="82"/>
    </location>
</feature>
<name>I7J9V7_BABMR</name>
<reference evidence="2 3" key="3">
    <citation type="journal article" date="2016" name="Sci. Rep.">
        <title>Genome-wide diversity and gene expression profiling of Babesia microti isolates identify polymorphic genes that mediate host-pathogen interactions.</title>
        <authorList>
            <person name="Silva J.C."/>
            <person name="Cornillot E."/>
            <person name="McCracken C."/>
            <person name="Usmani-Brown S."/>
            <person name="Dwivedi A."/>
            <person name="Ifeonu O.O."/>
            <person name="Crabtree J."/>
            <person name="Gotia H.T."/>
            <person name="Virji A.Z."/>
            <person name="Reynes C."/>
            <person name="Colinge J."/>
            <person name="Kumar V."/>
            <person name="Lawres L."/>
            <person name="Pazzi J.E."/>
            <person name="Pablo J.V."/>
            <person name="Hung C."/>
            <person name="Brancato J."/>
            <person name="Kumari P."/>
            <person name="Orvis J."/>
            <person name="Tretina K."/>
            <person name="Chibucos M."/>
            <person name="Ott S."/>
            <person name="Sadzewicz L."/>
            <person name="Sengamalay N."/>
            <person name="Shetty A.C."/>
            <person name="Su Q."/>
            <person name="Tallon L."/>
            <person name="Fraser C.M."/>
            <person name="Frutos R."/>
            <person name="Molina D.M."/>
            <person name="Krause P.J."/>
            <person name="Ben Mamoun C."/>
        </authorList>
    </citation>
    <scope>NUCLEOTIDE SEQUENCE [LARGE SCALE GENOMIC DNA]</scope>
    <source>
        <strain evidence="2 3">RI</strain>
    </source>
</reference>
<dbReference type="RefSeq" id="XP_012648078.1">
    <property type="nucleotide sequence ID" value="XM_012792624.1"/>
</dbReference>
<dbReference type="AlphaFoldDB" id="I7J9V7"/>
<proteinExistence type="predicted"/>
<feature type="transmembrane region" description="Helical" evidence="1">
    <location>
        <begin position="38"/>
        <end position="56"/>
    </location>
</feature>
<evidence type="ECO:0000256" key="1">
    <source>
        <dbReference type="SAM" id="Phobius"/>
    </source>
</evidence>
<organism evidence="2 3">
    <name type="scientific">Babesia microti (strain RI)</name>
    <dbReference type="NCBI Taxonomy" id="1133968"/>
    <lineage>
        <taxon>Eukaryota</taxon>
        <taxon>Sar</taxon>
        <taxon>Alveolata</taxon>
        <taxon>Apicomplexa</taxon>
        <taxon>Aconoidasida</taxon>
        <taxon>Piroplasmida</taxon>
        <taxon>Babesiidae</taxon>
        <taxon>Babesia</taxon>
    </lineage>
</organism>